<evidence type="ECO:0000256" key="6">
    <source>
        <dbReference type="SAM" id="Phobius"/>
    </source>
</evidence>
<feature type="transmembrane region" description="Helical" evidence="6">
    <location>
        <begin position="278"/>
        <end position="303"/>
    </location>
</feature>
<evidence type="ECO:0000256" key="5">
    <source>
        <dbReference type="SAM" id="MobiDB-lite"/>
    </source>
</evidence>
<proteinExistence type="predicted"/>
<dbReference type="GO" id="GO:0140359">
    <property type="term" value="F:ABC-type transporter activity"/>
    <property type="evidence" value="ECO:0007669"/>
    <property type="project" value="InterPro"/>
</dbReference>
<evidence type="ECO:0000256" key="1">
    <source>
        <dbReference type="ARBA" id="ARBA00004141"/>
    </source>
</evidence>
<sequence>MVHYPGRKHQINGQASQLDMDFIPSLAIIEEEDREGLSLWDVYSPQVLDGSRASLSEPIWEPARNAENCSPVTQPIRGPWVPQGRAGGRYTYDPEVIPSGSGPDTGSRSTPGSLIKGAVLPYPGKSELGRRRATLDWRRRSAVRRREGRISKKVLMELQDFLKDMETEYNVKVWFNNKGWHSMVSFVNVANNAILRANLPFGKNPEDYGITVINHPLNLTKEQLSEVTVLTTSVDTVVAICVIFAMSFIPASFVLYLIQERVTKAKHLQFVSGVSPSVYWIANFFWDMLNYSVSTALVVGIFIAFNKKAYTSPANLPALIALLLLYG</sequence>
<name>A0A8X7X430_POLSE</name>
<comment type="caution">
    <text evidence="8">The sequence shown here is derived from an EMBL/GenBank/DDBJ whole genome shotgun (WGS) entry which is preliminary data.</text>
</comment>
<feature type="non-terminal residue" evidence="8">
    <location>
        <position position="327"/>
    </location>
</feature>
<dbReference type="EMBL" id="JAATIS010004524">
    <property type="protein sequence ID" value="KAG2461340.1"/>
    <property type="molecule type" value="Genomic_DNA"/>
</dbReference>
<comment type="subcellular location">
    <subcellularLocation>
        <location evidence="1">Membrane</location>
        <topology evidence="1">Multi-pass membrane protein</topology>
    </subcellularLocation>
</comment>
<protein>
    <submittedName>
        <fullName evidence="8">ABCA4 protein</fullName>
    </submittedName>
</protein>
<dbReference type="GO" id="GO:0016020">
    <property type="term" value="C:membrane"/>
    <property type="evidence" value="ECO:0007669"/>
    <property type="project" value="UniProtKB-SubCell"/>
</dbReference>
<feature type="domain" description="ABC-2 type transporter transmembrane" evidence="7">
    <location>
        <begin position="159"/>
        <end position="327"/>
    </location>
</feature>
<evidence type="ECO:0000313" key="9">
    <source>
        <dbReference type="Proteomes" id="UP000886611"/>
    </source>
</evidence>
<feature type="compositionally biased region" description="Polar residues" evidence="5">
    <location>
        <begin position="102"/>
        <end position="112"/>
    </location>
</feature>
<keyword evidence="2 6" id="KW-0812">Transmembrane</keyword>
<evidence type="ECO:0000256" key="2">
    <source>
        <dbReference type="ARBA" id="ARBA00022692"/>
    </source>
</evidence>
<evidence type="ECO:0000313" key="8">
    <source>
        <dbReference type="EMBL" id="KAG2461340.1"/>
    </source>
</evidence>
<feature type="region of interest" description="Disordered" evidence="5">
    <location>
        <begin position="97"/>
        <end position="116"/>
    </location>
</feature>
<gene>
    <name evidence="8" type="primary">Abca4</name>
    <name evidence="8" type="ORF">GTO96_0008704</name>
</gene>
<evidence type="ECO:0000256" key="4">
    <source>
        <dbReference type="ARBA" id="ARBA00023136"/>
    </source>
</evidence>
<evidence type="ECO:0000259" key="7">
    <source>
        <dbReference type="Pfam" id="PF12698"/>
    </source>
</evidence>
<dbReference type="AlphaFoldDB" id="A0A8X7X430"/>
<keyword evidence="9" id="KW-1185">Reference proteome</keyword>
<dbReference type="Proteomes" id="UP000886611">
    <property type="component" value="Unassembled WGS sequence"/>
</dbReference>
<feature type="transmembrane region" description="Helical" evidence="6">
    <location>
        <begin position="237"/>
        <end position="258"/>
    </location>
</feature>
<evidence type="ECO:0000256" key="3">
    <source>
        <dbReference type="ARBA" id="ARBA00022989"/>
    </source>
</evidence>
<feature type="non-terminal residue" evidence="8">
    <location>
        <position position="1"/>
    </location>
</feature>
<keyword evidence="3 6" id="KW-1133">Transmembrane helix</keyword>
<accession>A0A8X7X430</accession>
<dbReference type="Pfam" id="PF12698">
    <property type="entry name" value="ABC2_membrane_3"/>
    <property type="match status" value="1"/>
</dbReference>
<reference evidence="8 9" key="1">
    <citation type="journal article" date="2021" name="Cell">
        <title>Tracing the genetic footprints of vertebrate landing in non-teleost ray-finned fishes.</title>
        <authorList>
            <person name="Bi X."/>
            <person name="Wang K."/>
            <person name="Yang L."/>
            <person name="Pan H."/>
            <person name="Jiang H."/>
            <person name="Wei Q."/>
            <person name="Fang M."/>
            <person name="Yu H."/>
            <person name="Zhu C."/>
            <person name="Cai Y."/>
            <person name="He Y."/>
            <person name="Gan X."/>
            <person name="Zeng H."/>
            <person name="Yu D."/>
            <person name="Zhu Y."/>
            <person name="Jiang H."/>
            <person name="Qiu Q."/>
            <person name="Yang H."/>
            <person name="Zhang Y.E."/>
            <person name="Wang W."/>
            <person name="Zhu M."/>
            <person name="He S."/>
            <person name="Zhang G."/>
        </authorList>
    </citation>
    <scope>NUCLEOTIDE SEQUENCE [LARGE SCALE GENOMIC DNA]</scope>
    <source>
        <strain evidence="8">Bchr_013</strain>
    </source>
</reference>
<dbReference type="InterPro" id="IPR013525">
    <property type="entry name" value="ABC2_TM"/>
</dbReference>
<organism evidence="8 9">
    <name type="scientific">Polypterus senegalus</name>
    <name type="common">Senegal bichir</name>
    <dbReference type="NCBI Taxonomy" id="55291"/>
    <lineage>
        <taxon>Eukaryota</taxon>
        <taxon>Metazoa</taxon>
        <taxon>Chordata</taxon>
        <taxon>Craniata</taxon>
        <taxon>Vertebrata</taxon>
        <taxon>Euteleostomi</taxon>
        <taxon>Actinopterygii</taxon>
        <taxon>Polypteriformes</taxon>
        <taxon>Polypteridae</taxon>
        <taxon>Polypterus</taxon>
    </lineage>
</organism>
<keyword evidence="4 6" id="KW-0472">Membrane</keyword>